<dbReference type="Proteomes" id="UP001066276">
    <property type="component" value="Chromosome 2_1"/>
</dbReference>
<feature type="region of interest" description="Disordered" evidence="1">
    <location>
        <begin position="145"/>
        <end position="166"/>
    </location>
</feature>
<proteinExistence type="predicted"/>
<dbReference type="EMBL" id="JANPWB010000003">
    <property type="protein sequence ID" value="KAJ1197042.1"/>
    <property type="molecule type" value="Genomic_DNA"/>
</dbReference>
<comment type="caution">
    <text evidence="2">The sequence shown here is derived from an EMBL/GenBank/DDBJ whole genome shotgun (WGS) entry which is preliminary data.</text>
</comment>
<evidence type="ECO:0000256" key="1">
    <source>
        <dbReference type="SAM" id="MobiDB-lite"/>
    </source>
</evidence>
<evidence type="ECO:0000313" key="3">
    <source>
        <dbReference type="Proteomes" id="UP001066276"/>
    </source>
</evidence>
<evidence type="ECO:0000313" key="2">
    <source>
        <dbReference type="EMBL" id="KAJ1197042.1"/>
    </source>
</evidence>
<gene>
    <name evidence="2" type="ORF">NDU88_000904</name>
</gene>
<protein>
    <submittedName>
        <fullName evidence="2">Uncharacterized protein</fullName>
    </submittedName>
</protein>
<accession>A0AAV7VA85</accession>
<sequence length="166" mass="18647">MAELKGIKMSIDLVEVYTTSADAELKAIHGELAQYKSQMQDSVEQTSYLEDKVCNALDSGDEIECLQRKVKRKGADRMIFTFLAPLLEPDTDMSMSQYMMNALPQIVCLTFQPPLELHKTYRLKTQHASNEAGKDKLSLAYCDINKPESCSLPPNNTARSPKKVRA</sequence>
<name>A0AAV7VA85_PLEWA</name>
<reference evidence="2" key="1">
    <citation type="journal article" date="2022" name="bioRxiv">
        <title>Sequencing and chromosome-scale assembly of the giantPleurodeles waltlgenome.</title>
        <authorList>
            <person name="Brown T."/>
            <person name="Elewa A."/>
            <person name="Iarovenko S."/>
            <person name="Subramanian E."/>
            <person name="Araus A.J."/>
            <person name="Petzold A."/>
            <person name="Susuki M."/>
            <person name="Suzuki K.-i.T."/>
            <person name="Hayashi T."/>
            <person name="Toyoda A."/>
            <person name="Oliveira C."/>
            <person name="Osipova E."/>
            <person name="Leigh N.D."/>
            <person name="Simon A."/>
            <person name="Yun M.H."/>
        </authorList>
    </citation>
    <scope>NUCLEOTIDE SEQUENCE</scope>
    <source>
        <strain evidence="2">20211129_DDA</strain>
        <tissue evidence="2">Liver</tissue>
    </source>
</reference>
<dbReference type="AlphaFoldDB" id="A0AAV7VA85"/>
<keyword evidence="3" id="KW-1185">Reference proteome</keyword>
<organism evidence="2 3">
    <name type="scientific">Pleurodeles waltl</name>
    <name type="common">Iberian ribbed newt</name>
    <dbReference type="NCBI Taxonomy" id="8319"/>
    <lineage>
        <taxon>Eukaryota</taxon>
        <taxon>Metazoa</taxon>
        <taxon>Chordata</taxon>
        <taxon>Craniata</taxon>
        <taxon>Vertebrata</taxon>
        <taxon>Euteleostomi</taxon>
        <taxon>Amphibia</taxon>
        <taxon>Batrachia</taxon>
        <taxon>Caudata</taxon>
        <taxon>Salamandroidea</taxon>
        <taxon>Salamandridae</taxon>
        <taxon>Pleurodelinae</taxon>
        <taxon>Pleurodeles</taxon>
    </lineage>
</organism>